<keyword evidence="1" id="KW-0812">Transmembrane</keyword>
<gene>
    <name evidence="2" type="ORF">SDC9_43914</name>
</gene>
<keyword evidence="1" id="KW-0472">Membrane</keyword>
<dbReference type="EMBL" id="VSSQ01000571">
    <property type="protein sequence ID" value="MPL97721.1"/>
    <property type="molecule type" value="Genomic_DNA"/>
</dbReference>
<feature type="transmembrane region" description="Helical" evidence="1">
    <location>
        <begin position="42"/>
        <end position="63"/>
    </location>
</feature>
<evidence type="ECO:0008006" key="3">
    <source>
        <dbReference type="Google" id="ProtNLM"/>
    </source>
</evidence>
<dbReference type="InterPro" id="IPR007211">
    <property type="entry name" value="DUF378"/>
</dbReference>
<evidence type="ECO:0000256" key="1">
    <source>
        <dbReference type="SAM" id="Phobius"/>
    </source>
</evidence>
<dbReference type="AlphaFoldDB" id="A0A644W216"/>
<proteinExistence type="predicted"/>
<comment type="caution">
    <text evidence="2">The sequence shown here is derived from an EMBL/GenBank/DDBJ whole genome shotgun (WGS) entry which is preliminary data.</text>
</comment>
<protein>
    <recommendedName>
        <fullName evidence="3">DUF378 domain-containing protein</fullName>
    </recommendedName>
</protein>
<accession>A0A644W216</accession>
<reference evidence="2" key="1">
    <citation type="submission" date="2019-08" db="EMBL/GenBank/DDBJ databases">
        <authorList>
            <person name="Kucharzyk K."/>
            <person name="Murdoch R.W."/>
            <person name="Higgins S."/>
            <person name="Loffler F."/>
        </authorList>
    </citation>
    <scope>NUCLEOTIDE SEQUENCE</scope>
</reference>
<feature type="transmembrane region" description="Helical" evidence="1">
    <location>
        <begin position="12"/>
        <end position="36"/>
    </location>
</feature>
<evidence type="ECO:0000313" key="2">
    <source>
        <dbReference type="EMBL" id="MPL97721.1"/>
    </source>
</evidence>
<keyword evidence="1" id="KW-1133">Transmembrane helix</keyword>
<dbReference type="PANTHER" id="PTHR37304:SF1">
    <property type="entry name" value="MEMBRANE PROTEIN"/>
    <property type="match status" value="1"/>
</dbReference>
<organism evidence="2">
    <name type="scientific">bioreactor metagenome</name>
    <dbReference type="NCBI Taxonomy" id="1076179"/>
    <lineage>
        <taxon>unclassified sequences</taxon>
        <taxon>metagenomes</taxon>
        <taxon>ecological metagenomes</taxon>
    </lineage>
</organism>
<name>A0A644W216_9ZZZZ</name>
<dbReference type="PANTHER" id="PTHR37304">
    <property type="entry name" value="MEMBRANE PROTEIN-RELATED"/>
    <property type="match status" value="1"/>
</dbReference>
<dbReference type="Pfam" id="PF04070">
    <property type="entry name" value="DUF378"/>
    <property type="match status" value="1"/>
</dbReference>
<sequence>MCKISFFDKISFILVLIGAINWGLIGLLSINIVTLLVGGSVILQRIVYIIIFIAALDIIALVFKCRSLNLFN</sequence>